<dbReference type="RefSeq" id="WP_348261011.1">
    <property type="nucleotide sequence ID" value="NZ_CP121196.1"/>
</dbReference>
<evidence type="ECO:0000313" key="2">
    <source>
        <dbReference type="EMBL" id="XBH15780.1"/>
    </source>
</evidence>
<evidence type="ECO:0000256" key="1">
    <source>
        <dbReference type="SAM" id="MobiDB-lite"/>
    </source>
</evidence>
<feature type="region of interest" description="Disordered" evidence="1">
    <location>
        <begin position="92"/>
        <end position="112"/>
    </location>
</feature>
<dbReference type="AlphaFoldDB" id="A0AAU7DEM1"/>
<sequence>MSLPWFCMYSEWATDPKVQMLSEAMQRRMVMLFCDECAEQTPMSDEQRAFKWRITPEAVAETKALFLEYGIVDEDWNVLNWEKRQRRDLSTPRVQKHRAMKRGETLHETDETASETFPTVLHNKTIHNKTNKKEIYVENPSDVSTAPLGIVCGDESALREALANESSGASVRSLPLLDGEVFEITESFVAKLKEAFPRVNVVEQIDRIGKGLLSGRYKLRDKSPTIAFITGRCRED</sequence>
<accession>A0AAU7DEM1</accession>
<reference evidence="2" key="1">
    <citation type="submission" date="2023-03" db="EMBL/GenBank/DDBJ databases">
        <title>Edaphobacter sp.</title>
        <authorList>
            <person name="Huber K.J."/>
            <person name="Papendorf J."/>
            <person name="Pilke C."/>
            <person name="Bunk B."/>
            <person name="Sproeer C."/>
            <person name="Pester M."/>
        </authorList>
    </citation>
    <scope>NUCLEOTIDE SEQUENCE</scope>
    <source>
        <strain evidence="2">DSM 110680</strain>
    </source>
</reference>
<name>A0AAU7DEM1_9BACT</name>
<dbReference type="EMBL" id="CP121196">
    <property type="protein sequence ID" value="XBH15780.1"/>
    <property type="molecule type" value="Genomic_DNA"/>
</dbReference>
<proteinExistence type="predicted"/>
<feature type="compositionally biased region" description="Basic and acidic residues" evidence="1">
    <location>
        <begin position="101"/>
        <end position="110"/>
    </location>
</feature>
<protein>
    <submittedName>
        <fullName evidence="2">Uncharacterized protein</fullName>
    </submittedName>
</protein>
<organism evidence="2">
    <name type="scientific">Telmatobacter sp. DSM 110680</name>
    <dbReference type="NCBI Taxonomy" id="3036704"/>
    <lineage>
        <taxon>Bacteria</taxon>
        <taxon>Pseudomonadati</taxon>
        <taxon>Acidobacteriota</taxon>
        <taxon>Terriglobia</taxon>
        <taxon>Terriglobales</taxon>
        <taxon>Acidobacteriaceae</taxon>
        <taxon>Telmatobacter</taxon>
    </lineage>
</organism>
<gene>
    <name evidence="2" type="ORF">P8935_14505</name>
</gene>